<dbReference type="Ensembl" id="ENSCANT00000035642.1">
    <property type="protein sequence ID" value="ENSCANP00000012731.1"/>
    <property type="gene ID" value="ENSCANG00000029766.1"/>
</dbReference>
<dbReference type="Proteomes" id="UP000233080">
    <property type="component" value="Unassembled WGS sequence"/>
</dbReference>
<protein>
    <submittedName>
        <fullName evidence="1">Uncharacterized protein</fullName>
    </submittedName>
</protein>
<evidence type="ECO:0000313" key="1">
    <source>
        <dbReference type="Ensembl" id="ENSCANP00000012731.1"/>
    </source>
</evidence>
<organism evidence="1 2">
    <name type="scientific">Colobus angolensis palliatus</name>
    <name type="common">Peters' Angolan colobus</name>
    <dbReference type="NCBI Taxonomy" id="336983"/>
    <lineage>
        <taxon>Eukaryota</taxon>
        <taxon>Metazoa</taxon>
        <taxon>Chordata</taxon>
        <taxon>Craniata</taxon>
        <taxon>Vertebrata</taxon>
        <taxon>Euteleostomi</taxon>
        <taxon>Mammalia</taxon>
        <taxon>Eutheria</taxon>
        <taxon>Euarchontoglires</taxon>
        <taxon>Primates</taxon>
        <taxon>Haplorrhini</taxon>
        <taxon>Catarrhini</taxon>
        <taxon>Cercopithecidae</taxon>
        <taxon>Colobinae</taxon>
        <taxon>Colobus</taxon>
    </lineage>
</organism>
<proteinExistence type="predicted"/>
<reference evidence="1" key="1">
    <citation type="submission" date="2025-08" db="UniProtKB">
        <authorList>
            <consortium name="Ensembl"/>
        </authorList>
    </citation>
    <scope>IDENTIFICATION</scope>
</reference>
<dbReference type="AlphaFoldDB" id="A0A2K5I845"/>
<keyword evidence="2" id="KW-1185">Reference proteome</keyword>
<evidence type="ECO:0000313" key="2">
    <source>
        <dbReference type="Proteomes" id="UP000233080"/>
    </source>
</evidence>
<reference evidence="1" key="2">
    <citation type="submission" date="2025-09" db="UniProtKB">
        <authorList>
            <consortium name="Ensembl"/>
        </authorList>
    </citation>
    <scope>IDENTIFICATION</scope>
</reference>
<name>A0A2K5I845_COLAP</name>
<sequence length="80" mass="9553">MSYFCIASPWHMVWLMLHEQINVPDTCSHSISWLARKQIRGNIPHIPSKRRKKDHWEEVHQQLLSVQPATSPLALWIAWW</sequence>
<dbReference type="OMA" id="CSHSISW"/>
<accession>A0A2K5I845</accession>